<evidence type="ECO:0000313" key="2">
    <source>
        <dbReference type="Proteomes" id="UP001157418"/>
    </source>
</evidence>
<organism evidence="1 2">
    <name type="scientific">Lactuca virosa</name>
    <dbReference type="NCBI Taxonomy" id="75947"/>
    <lineage>
        <taxon>Eukaryota</taxon>
        <taxon>Viridiplantae</taxon>
        <taxon>Streptophyta</taxon>
        <taxon>Embryophyta</taxon>
        <taxon>Tracheophyta</taxon>
        <taxon>Spermatophyta</taxon>
        <taxon>Magnoliopsida</taxon>
        <taxon>eudicotyledons</taxon>
        <taxon>Gunneridae</taxon>
        <taxon>Pentapetalae</taxon>
        <taxon>asterids</taxon>
        <taxon>campanulids</taxon>
        <taxon>Asterales</taxon>
        <taxon>Asteraceae</taxon>
        <taxon>Cichorioideae</taxon>
        <taxon>Cichorieae</taxon>
        <taxon>Lactucinae</taxon>
        <taxon>Lactuca</taxon>
    </lineage>
</organism>
<gene>
    <name evidence="1" type="ORF">LVIROSA_LOCUS36649</name>
</gene>
<comment type="caution">
    <text evidence="1">The sequence shown here is derived from an EMBL/GenBank/DDBJ whole genome shotgun (WGS) entry which is preliminary data.</text>
</comment>
<dbReference type="Proteomes" id="UP001157418">
    <property type="component" value="Unassembled WGS sequence"/>
</dbReference>
<protein>
    <submittedName>
        <fullName evidence="1">Uncharacterized protein</fullName>
    </submittedName>
</protein>
<reference evidence="1 2" key="1">
    <citation type="submission" date="2022-01" db="EMBL/GenBank/DDBJ databases">
        <authorList>
            <person name="Xiong W."/>
            <person name="Schranz E."/>
        </authorList>
    </citation>
    <scope>NUCLEOTIDE SEQUENCE [LARGE SCALE GENOMIC DNA]</scope>
</reference>
<dbReference type="AlphaFoldDB" id="A0AAU9PLS5"/>
<accession>A0AAU9PLS5</accession>
<evidence type="ECO:0000313" key="1">
    <source>
        <dbReference type="EMBL" id="CAH1451283.1"/>
    </source>
</evidence>
<dbReference type="EMBL" id="CAKMRJ010005745">
    <property type="protein sequence ID" value="CAH1451283.1"/>
    <property type="molecule type" value="Genomic_DNA"/>
</dbReference>
<proteinExistence type="predicted"/>
<keyword evidence="2" id="KW-1185">Reference proteome</keyword>
<name>A0AAU9PLS5_9ASTR</name>
<dbReference type="Gene3D" id="3.30.470.20">
    <property type="entry name" value="ATP-grasp fold, B domain"/>
    <property type="match status" value="1"/>
</dbReference>
<sequence>MGDAAVAAAASIGYIGVGRHPVTEMISSVDLIEEQICVAVGEKLFMTQVDVLENIRPEVVEDTREVENNFLGARVLIDLHELKFGVVTLHSCKKFDYFLV</sequence>